<sequence length="301" mass="33355">MRVWHQYDPAAGLPGAWAARVAENRVRDLERAERRRRARDRRAAASGPDAADPGPDAFTPLAGALDGEAPAFSPDDVARLNAEDVLSRVLIAAAYGLWRVAPAGFTGPGGDWFAWLDELGAVDPAAVDDALLAADTSRERVAIVADVAGLVDNSVFQRFRRSRHRVVRLDYWWNVALPHVDHHDVFTGDDLARLRAVGGEPVEADGPPADRLVLLCLGGAWNRFETRSDFEEVCRPNVLRKNFPWLTFLEERSFAARLRALSGRDALHRPAEEVRGLWRKTKDDRSALAVRGRRDSGETDE</sequence>
<dbReference type="Proteomes" id="UP000318741">
    <property type="component" value="Chromosome"/>
</dbReference>
<protein>
    <submittedName>
        <fullName evidence="2">Uncharacterized protein</fullName>
    </submittedName>
</protein>
<evidence type="ECO:0000256" key="1">
    <source>
        <dbReference type="SAM" id="MobiDB-lite"/>
    </source>
</evidence>
<feature type="region of interest" description="Disordered" evidence="1">
    <location>
        <begin position="30"/>
        <end position="57"/>
    </location>
</feature>
<dbReference type="RefSeq" id="WP_145357890.1">
    <property type="nucleotide sequence ID" value="NZ_CP036265.1"/>
</dbReference>
<reference evidence="2 3" key="1">
    <citation type="submission" date="2019-02" db="EMBL/GenBank/DDBJ databases">
        <title>Deep-cultivation of Planctomycetes and their phenomic and genomic characterization uncovers novel biology.</title>
        <authorList>
            <person name="Wiegand S."/>
            <person name="Jogler M."/>
            <person name="Boedeker C."/>
            <person name="Pinto D."/>
            <person name="Vollmers J."/>
            <person name="Rivas-Marin E."/>
            <person name="Kohn T."/>
            <person name="Peeters S.H."/>
            <person name="Heuer A."/>
            <person name="Rast P."/>
            <person name="Oberbeckmann S."/>
            <person name="Bunk B."/>
            <person name="Jeske O."/>
            <person name="Meyerdierks A."/>
            <person name="Storesund J.E."/>
            <person name="Kallscheuer N."/>
            <person name="Luecker S."/>
            <person name="Lage O.M."/>
            <person name="Pohl T."/>
            <person name="Merkel B.J."/>
            <person name="Hornburger P."/>
            <person name="Mueller R.-W."/>
            <person name="Bruemmer F."/>
            <person name="Labrenz M."/>
            <person name="Spormann A.M."/>
            <person name="Op den Camp H."/>
            <person name="Overmann J."/>
            <person name="Amann R."/>
            <person name="Jetten M.S.M."/>
            <person name="Mascher T."/>
            <person name="Medema M.H."/>
            <person name="Devos D.P."/>
            <person name="Kaster A.-K."/>
            <person name="Ovreas L."/>
            <person name="Rohde M."/>
            <person name="Galperin M.Y."/>
            <person name="Jogler C."/>
        </authorList>
    </citation>
    <scope>NUCLEOTIDE SEQUENCE [LARGE SCALE GENOMIC DNA]</scope>
    <source>
        <strain evidence="2 3">CA12</strain>
    </source>
</reference>
<organism evidence="2 3">
    <name type="scientific">Alienimonas californiensis</name>
    <dbReference type="NCBI Taxonomy" id="2527989"/>
    <lineage>
        <taxon>Bacteria</taxon>
        <taxon>Pseudomonadati</taxon>
        <taxon>Planctomycetota</taxon>
        <taxon>Planctomycetia</taxon>
        <taxon>Planctomycetales</taxon>
        <taxon>Planctomycetaceae</taxon>
        <taxon>Alienimonas</taxon>
    </lineage>
</organism>
<evidence type="ECO:0000313" key="2">
    <source>
        <dbReference type="EMBL" id="QDT15052.1"/>
    </source>
</evidence>
<name>A0A517P6S9_9PLAN</name>
<evidence type="ECO:0000313" key="3">
    <source>
        <dbReference type="Proteomes" id="UP000318741"/>
    </source>
</evidence>
<accession>A0A517P6S9</accession>
<dbReference type="KEGG" id="acaf:CA12_11320"/>
<proteinExistence type="predicted"/>
<gene>
    <name evidence="2" type="ORF">CA12_11320</name>
</gene>
<dbReference type="EMBL" id="CP036265">
    <property type="protein sequence ID" value="QDT15052.1"/>
    <property type="molecule type" value="Genomic_DNA"/>
</dbReference>
<feature type="compositionally biased region" description="Low complexity" evidence="1">
    <location>
        <begin position="44"/>
        <end position="57"/>
    </location>
</feature>
<keyword evidence="3" id="KW-1185">Reference proteome</keyword>
<dbReference type="AlphaFoldDB" id="A0A517P6S9"/>